<gene>
    <name evidence="2" type="ORF">AOG55_07630</name>
</gene>
<dbReference type="EMBL" id="LKBH01000181">
    <property type="protein sequence ID" value="KQB35158.1"/>
    <property type="molecule type" value="Genomic_DNA"/>
</dbReference>
<accession>A0A0Q1B568</accession>
<sequence>MSEKKRRGLDDLISQKPAKVLERNAEQTEHRYTKTVGFKVTNRQYDTYRLYSKYYGPDELIEKWRSDLEKIAQEKGQELENVETEIRKRLNK</sequence>
<name>A0A0Q1B568_9ARCH</name>
<dbReference type="AlphaFoldDB" id="A0A0Q1B568"/>
<organism evidence="2 3">
    <name type="scientific">Acidiplasma cupricumulans</name>
    <dbReference type="NCBI Taxonomy" id="312540"/>
    <lineage>
        <taxon>Archaea</taxon>
        <taxon>Methanobacteriati</taxon>
        <taxon>Thermoplasmatota</taxon>
        <taxon>Thermoplasmata</taxon>
        <taxon>Thermoplasmatales</taxon>
        <taxon>Ferroplasmaceae</taxon>
        <taxon>Acidiplasma</taxon>
    </lineage>
</organism>
<dbReference type="Proteomes" id="UP000050301">
    <property type="component" value="Unassembled WGS sequence"/>
</dbReference>
<evidence type="ECO:0000313" key="2">
    <source>
        <dbReference type="EMBL" id="KQB35158.1"/>
    </source>
</evidence>
<proteinExistence type="predicted"/>
<dbReference type="RefSeq" id="WP_055040993.1">
    <property type="nucleotide sequence ID" value="NZ_LKBH01000181.1"/>
</dbReference>
<feature type="coiled-coil region" evidence="1">
    <location>
        <begin position="65"/>
        <end position="92"/>
    </location>
</feature>
<evidence type="ECO:0000313" key="3">
    <source>
        <dbReference type="Proteomes" id="UP000050301"/>
    </source>
</evidence>
<evidence type="ECO:0000256" key="1">
    <source>
        <dbReference type="SAM" id="Coils"/>
    </source>
</evidence>
<protein>
    <submittedName>
        <fullName evidence="2">Uncharacterized protein</fullName>
    </submittedName>
</protein>
<dbReference type="InParanoid" id="A0A0Q1B568"/>
<keyword evidence="1" id="KW-0175">Coiled coil</keyword>
<keyword evidence="3" id="KW-1185">Reference proteome</keyword>
<reference evidence="2 3" key="1">
    <citation type="submission" date="2015-09" db="EMBL/GenBank/DDBJ databases">
        <title>Heavy metals and arsenic resistance mechanisms in polyextremophilic archaea of the family Ferroplasmaceae.</title>
        <authorList>
            <person name="Bulaev A.G."/>
            <person name="Kanygina A.V."/>
        </authorList>
    </citation>
    <scope>NUCLEOTIDE SEQUENCE [LARGE SCALE GENOMIC DNA]</scope>
    <source>
        <strain evidence="2 3">BH2</strain>
    </source>
</reference>
<comment type="caution">
    <text evidence="2">The sequence shown here is derived from an EMBL/GenBank/DDBJ whole genome shotgun (WGS) entry which is preliminary data.</text>
</comment>